<proteinExistence type="predicted"/>
<protein>
    <submittedName>
        <fullName evidence="1">Uncharacterized protein</fullName>
    </submittedName>
</protein>
<dbReference type="AlphaFoldDB" id="A0A381ZS71"/>
<sequence>MLILPLFISNVVIEQLAGLKLTTLLLFNAQPIIELMTT</sequence>
<accession>A0A381ZS71</accession>
<dbReference type="EMBL" id="UINC01022309">
    <property type="protein sequence ID" value="SVA91647.1"/>
    <property type="molecule type" value="Genomic_DNA"/>
</dbReference>
<organism evidence="1">
    <name type="scientific">marine metagenome</name>
    <dbReference type="NCBI Taxonomy" id="408172"/>
    <lineage>
        <taxon>unclassified sequences</taxon>
        <taxon>metagenomes</taxon>
        <taxon>ecological metagenomes</taxon>
    </lineage>
</organism>
<reference evidence="1" key="1">
    <citation type="submission" date="2018-05" db="EMBL/GenBank/DDBJ databases">
        <authorList>
            <person name="Lanie J.A."/>
            <person name="Ng W.-L."/>
            <person name="Kazmierczak K.M."/>
            <person name="Andrzejewski T.M."/>
            <person name="Davidsen T.M."/>
            <person name="Wayne K.J."/>
            <person name="Tettelin H."/>
            <person name="Glass J.I."/>
            <person name="Rusch D."/>
            <person name="Podicherti R."/>
            <person name="Tsui H.-C.T."/>
            <person name="Winkler M.E."/>
        </authorList>
    </citation>
    <scope>NUCLEOTIDE SEQUENCE</scope>
</reference>
<evidence type="ECO:0000313" key="1">
    <source>
        <dbReference type="EMBL" id="SVA91647.1"/>
    </source>
</evidence>
<name>A0A381ZS71_9ZZZZ</name>
<gene>
    <name evidence="1" type="ORF">METZ01_LOCUS144501</name>
</gene>